<dbReference type="EMBL" id="OZ035841">
    <property type="protein sequence ID" value="CAL1590048.1"/>
    <property type="molecule type" value="Genomic_DNA"/>
</dbReference>
<accession>A0AAV2KN76</accession>
<keyword evidence="2" id="KW-1185">Reference proteome</keyword>
<dbReference type="Proteomes" id="UP001497482">
    <property type="component" value="Chromosome 19"/>
</dbReference>
<protein>
    <submittedName>
        <fullName evidence="1">Uncharacterized protein</fullName>
    </submittedName>
</protein>
<gene>
    <name evidence="1" type="ORF">KC01_LOCUS19617</name>
</gene>
<evidence type="ECO:0000313" key="2">
    <source>
        <dbReference type="Proteomes" id="UP001497482"/>
    </source>
</evidence>
<organism evidence="1 2">
    <name type="scientific">Knipowitschia caucasica</name>
    <name type="common">Caucasian dwarf goby</name>
    <name type="synonym">Pomatoschistus caucasicus</name>
    <dbReference type="NCBI Taxonomy" id="637954"/>
    <lineage>
        <taxon>Eukaryota</taxon>
        <taxon>Metazoa</taxon>
        <taxon>Chordata</taxon>
        <taxon>Craniata</taxon>
        <taxon>Vertebrata</taxon>
        <taxon>Euteleostomi</taxon>
        <taxon>Actinopterygii</taxon>
        <taxon>Neopterygii</taxon>
        <taxon>Teleostei</taxon>
        <taxon>Neoteleostei</taxon>
        <taxon>Acanthomorphata</taxon>
        <taxon>Gobiaria</taxon>
        <taxon>Gobiiformes</taxon>
        <taxon>Gobioidei</taxon>
        <taxon>Gobiidae</taxon>
        <taxon>Gobiinae</taxon>
        <taxon>Knipowitschia</taxon>
    </lineage>
</organism>
<proteinExistence type="predicted"/>
<sequence length="159" mass="17440">MVTFQQREGRIGSTQVHLPLWTDTSRATGLDPAENQSYWKATLRDFVSDPKVQHDEAKYDDRAARPPAQMCTTRPTHPLNAYFRGANDDVCFLMYGGFPSPSPLSSLLSPSSRHKSGPHTHLLMGVPEPLTVVVAPTSTGHVHVPVSSALQTWGLAPPR</sequence>
<reference evidence="1 2" key="1">
    <citation type="submission" date="2024-04" db="EMBL/GenBank/DDBJ databases">
        <authorList>
            <person name="Waldvogel A.-M."/>
            <person name="Schoenle A."/>
        </authorList>
    </citation>
    <scope>NUCLEOTIDE SEQUENCE [LARGE SCALE GENOMIC DNA]</scope>
</reference>
<name>A0AAV2KN76_KNICA</name>
<dbReference type="AlphaFoldDB" id="A0AAV2KN76"/>
<evidence type="ECO:0000313" key="1">
    <source>
        <dbReference type="EMBL" id="CAL1590048.1"/>
    </source>
</evidence>